<reference evidence="1" key="1">
    <citation type="submission" date="2020-07" db="EMBL/GenBank/DDBJ databases">
        <title>Multicomponent nature underlies the extraordinary mechanical properties of spider dragline silk.</title>
        <authorList>
            <person name="Kono N."/>
            <person name="Nakamura H."/>
            <person name="Mori M."/>
            <person name="Yoshida Y."/>
            <person name="Ohtoshi R."/>
            <person name="Malay A.D."/>
            <person name="Moran D.A.P."/>
            <person name="Tomita M."/>
            <person name="Numata K."/>
            <person name="Arakawa K."/>
        </authorList>
    </citation>
    <scope>NUCLEOTIDE SEQUENCE</scope>
</reference>
<name>A0A8X6GM10_TRICU</name>
<dbReference type="EMBL" id="BMAO01006166">
    <property type="protein sequence ID" value="GFR06618.1"/>
    <property type="molecule type" value="Genomic_DNA"/>
</dbReference>
<gene>
    <name evidence="1" type="ORF">TNCT_471091</name>
</gene>
<dbReference type="AlphaFoldDB" id="A0A8X6GM10"/>
<protein>
    <submittedName>
        <fullName evidence="1">Uncharacterized protein</fullName>
    </submittedName>
</protein>
<evidence type="ECO:0000313" key="2">
    <source>
        <dbReference type="Proteomes" id="UP000887116"/>
    </source>
</evidence>
<comment type="caution">
    <text evidence="1">The sequence shown here is derived from an EMBL/GenBank/DDBJ whole genome shotgun (WGS) entry which is preliminary data.</text>
</comment>
<sequence>MTSSFWQKTKTNSRVCWTALGSHSRRSTSKSIRRSVHRSTWQGPLRLVPGLLPSPLVTATLKSWVTATLSNTLGSLLVSKCRRIVRRSTMLCRTQLRSLRPSCPHGRSWMP</sequence>
<dbReference type="Proteomes" id="UP000887116">
    <property type="component" value="Unassembled WGS sequence"/>
</dbReference>
<keyword evidence="2" id="KW-1185">Reference proteome</keyword>
<proteinExistence type="predicted"/>
<organism evidence="1 2">
    <name type="scientific">Trichonephila clavata</name>
    <name type="common">Joro spider</name>
    <name type="synonym">Nephila clavata</name>
    <dbReference type="NCBI Taxonomy" id="2740835"/>
    <lineage>
        <taxon>Eukaryota</taxon>
        <taxon>Metazoa</taxon>
        <taxon>Ecdysozoa</taxon>
        <taxon>Arthropoda</taxon>
        <taxon>Chelicerata</taxon>
        <taxon>Arachnida</taxon>
        <taxon>Araneae</taxon>
        <taxon>Araneomorphae</taxon>
        <taxon>Entelegynae</taxon>
        <taxon>Araneoidea</taxon>
        <taxon>Nephilidae</taxon>
        <taxon>Trichonephila</taxon>
    </lineage>
</organism>
<accession>A0A8X6GM10</accession>
<evidence type="ECO:0000313" key="1">
    <source>
        <dbReference type="EMBL" id="GFR06618.1"/>
    </source>
</evidence>